<accession>A0A4P7NLN1</accession>
<feature type="region of interest" description="Disordered" evidence="1">
    <location>
        <begin position="96"/>
        <end position="119"/>
    </location>
</feature>
<sequence>MGLQIHANTPATSVARAADGTWQVTTPRGTVVAKEVVLATNGYTTALDPRFQGVVVPIHGDSFIYRNGFEYMVSRRAEDGGDIIIGGGLYENGDGGVGRGWKHRRHRDERSDQLVSQGNNSEIFRDQLGRKAPRRTRTGIMGYSADGYPLVGRMPNSHSQDVLACCSFQGHGMVLCWMSAKALVEMIQGRDNEDLKAWFPDAFRVTEERFQRRFQGPV</sequence>
<feature type="domain" description="FAD dependent oxidoreductase" evidence="2">
    <location>
        <begin position="2"/>
        <end position="186"/>
    </location>
</feature>
<dbReference type="GO" id="GO:0005737">
    <property type="term" value="C:cytoplasm"/>
    <property type="evidence" value="ECO:0007669"/>
    <property type="project" value="TreeGrafter"/>
</dbReference>
<dbReference type="PANTHER" id="PTHR13847:SF284">
    <property type="entry name" value="FAD DEPENDENT OXIDOREDUCTASE DOMAIN-CONTAINING PROTEIN"/>
    <property type="match status" value="1"/>
</dbReference>
<dbReference type="SUPFAM" id="SSF51905">
    <property type="entry name" value="FAD/NAD(P)-binding domain"/>
    <property type="match status" value="1"/>
</dbReference>
<dbReference type="Gene3D" id="3.30.9.10">
    <property type="entry name" value="D-Amino Acid Oxidase, subunit A, domain 2"/>
    <property type="match status" value="1"/>
</dbReference>
<evidence type="ECO:0000313" key="4">
    <source>
        <dbReference type="Proteomes" id="UP000294847"/>
    </source>
</evidence>
<reference evidence="3 4" key="1">
    <citation type="journal article" date="2019" name="Mol. Biol. Evol.">
        <title>Blast fungal genomes show frequent chromosomal changes, gene gains and losses, and effector gene turnover.</title>
        <authorList>
            <person name="Gomez Luciano L.B."/>
            <person name="Jason Tsai I."/>
            <person name="Chuma I."/>
            <person name="Tosa Y."/>
            <person name="Chen Y.H."/>
            <person name="Li J.Y."/>
            <person name="Li M.Y."/>
            <person name="Jade Lu M.Y."/>
            <person name="Nakayashiki H."/>
            <person name="Li W.H."/>
        </authorList>
    </citation>
    <scope>NUCLEOTIDE SEQUENCE [LARGE SCALE GENOMIC DNA]</scope>
    <source>
        <strain evidence="3">MZ5-1-6</strain>
    </source>
</reference>
<gene>
    <name evidence="3" type="ORF">PoMZ_11769</name>
</gene>
<evidence type="ECO:0000313" key="3">
    <source>
        <dbReference type="EMBL" id="QBZ62882.1"/>
    </source>
</evidence>
<dbReference type="InterPro" id="IPR006076">
    <property type="entry name" value="FAD-dep_OxRdtase"/>
</dbReference>
<name>A0A4P7NLN1_PYROR</name>
<dbReference type="InterPro" id="IPR036188">
    <property type="entry name" value="FAD/NAD-bd_sf"/>
</dbReference>
<dbReference type="AlphaFoldDB" id="A0A4P7NLN1"/>
<dbReference type="PANTHER" id="PTHR13847">
    <property type="entry name" value="SARCOSINE DEHYDROGENASE-RELATED"/>
    <property type="match status" value="1"/>
</dbReference>
<proteinExistence type="predicted"/>
<evidence type="ECO:0000256" key="1">
    <source>
        <dbReference type="SAM" id="MobiDB-lite"/>
    </source>
</evidence>
<protein>
    <recommendedName>
        <fullName evidence="2">FAD dependent oxidoreductase domain-containing protein</fullName>
    </recommendedName>
</protein>
<organism evidence="3 4">
    <name type="scientific">Pyricularia oryzae</name>
    <name type="common">Rice blast fungus</name>
    <name type="synonym">Magnaporthe oryzae</name>
    <dbReference type="NCBI Taxonomy" id="318829"/>
    <lineage>
        <taxon>Eukaryota</taxon>
        <taxon>Fungi</taxon>
        <taxon>Dikarya</taxon>
        <taxon>Ascomycota</taxon>
        <taxon>Pezizomycotina</taxon>
        <taxon>Sordariomycetes</taxon>
        <taxon>Sordariomycetidae</taxon>
        <taxon>Magnaporthales</taxon>
        <taxon>Pyriculariaceae</taxon>
        <taxon>Pyricularia</taxon>
    </lineage>
</organism>
<dbReference type="Proteomes" id="UP000294847">
    <property type="component" value="Chromosome 5"/>
</dbReference>
<dbReference type="Gene3D" id="3.50.50.60">
    <property type="entry name" value="FAD/NAD(P)-binding domain"/>
    <property type="match status" value="1"/>
</dbReference>
<evidence type="ECO:0000259" key="2">
    <source>
        <dbReference type="Pfam" id="PF01266"/>
    </source>
</evidence>
<dbReference type="Pfam" id="PF01266">
    <property type="entry name" value="DAO"/>
    <property type="match status" value="1"/>
</dbReference>
<dbReference type="EMBL" id="CP034208">
    <property type="protein sequence ID" value="QBZ62882.1"/>
    <property type="molecule type" value="Genomic_DNA"/>
</dbReference>